<reference evidence="2 3" key="1">
    <citation type="submission" date="2018-12" db="EMBL/GenBank/DDBJ databases">
        <title>Comparitive functional genomics of dry heat resistant strains isolated from the viking spacecraft.</title>
        <authorList>
            <person name="Seuylemezian A."/>
            <person name="Vaishampayan P."/>
        </authorList>
    </citation>
    <scope>NUCLEOTIDE SEQUENCE [LARGE SCALE GENOMIC DNA]</scope>
    <source>
        <strain evidence="2 3">M6-11</strain>
    </source>
</reference>
<accession>A0ABX9ZFB7</accession>
<comment type="caution">
    <text evidence="2">The sequence shown here is derived from an EMBL/GenBank/DDBJ whole genome shotgun (WGS) entry which is preliminary data.</text>
</comment>
<evidence type="ECO:0000256" key="1">
    <source>
        <dbReference type="SAM" id="MobiDB-lite"/>
    </source>
</evidence>
<protein>
    <recommendedName>
        <fullName evidence="4">Collagen triple helix repeat-containing protein</fullName>
    </recommendedName>
</protein>
<keyword evidence="3" id="KW-1185">Reference proteome</keyword>
<dbReference type="EMBL" id="RWGW01000005">
    <property type="protein sequence ID" value="RSK35750.1"/>
    <property type="molecule type" value="Genomic_DNA"/>
</dbReference>
<dbReference type="Proteomes" id="UP000272481">
    <property type="component" value="Unassembled WGS sequence"/>
</dbReference>
<feature type="region of interest" description="Disordered" evidence="1">
    <location>
        <begin position="79"/>
        <end position="160"/>
    </location>
</feature>
<dbReference type="PANTHER" id="PTHR24637:SF421">
    <property type="entry name" value="CUTICLE COLLAGEN DPY-2"/>
    <property type="match status" value="1"/>
</dbReference>
<name>A0ABX9ZFB7_9BACL</name>
<evidence type="ECO:0008006" key="4">
    <source>
        <dbReference type="Google" id="ProtNLM"/>
    </source>
</evidence>
<dbReference type="InterPro" id="IPR008160">
    <property type="entry name" value="Collagen"/>
</dbReference>
<feature type="compositionally biased region" description="Pro residues" evidence="1">
    <location>
        <begin position="85"/>
        <end position="96"/>
    </location>
</feature>
<sequence length="302" mass="31418">MADPPFLSYSVYRERSCKSISLRKVPWTFSHARFPAIALPLSFREHKLFGREVKDMYKRNCGCGGDEHEHCKKCCRGPRGFRGPAGPPGPPGPPGKPGERGPMGYPGIPGAPGEPGPPGAPGEPGPPGAPGEPGPPGAPGEPGPPGTPGEPGPPGAPGGIAEYAYIYKTGEQRVEQGDSIIFNNNGPMTAGITHTNNSAQITVITAGVYEIIYTVTGNQTKQFALFAGSNPIASSRYGIQSGNSQLVGLLMLEIPANTILTLRNNISTTMVDLDPDAGGSLQVVDASITLKRMGPLPATSTN</sequence>
<dbReference type="PANTHER" id="PTHR24637">
    <property type="entry name" value="COLLAGEN"/>
    <property type="match status" value="1"/>
</dbReference>
<proteinExistence type="predicted"/>
<evidence type="ECO:0000313" key="2">
    <source>
        <dbReference type="EMBL" id="RSK35750.1"/>
    </source>
</evidence>
<dbReference type="InterPro" id="IPR008983">
    <property type="entry name" value="Tumour_necrosis_fac-like_dom"/>
</dbReference>
<evidence type="ECO:0000313" key="3">
    <source>
        <dbReference type="Proteomes" id="UP000272481"/>
    </source>
</evidence>
<dbReference type="Pfam" id="PF01391">
    <property type="entry name" value="Collagen"/>
    <property type="match status" value="1"/>
</dbReference>
<gene>
    <name evidence="2" type="ORF">EJA12_04000</name>
</gene>
<organism evidence="2 3">
    <name type="scientific">Bhargavaea beijingensis</name>
    <dbReference type="NCBI Taxonomy" id="426756"/>
    <lineage>
        <taxon>Bacteria</taxon>
        <taxon>Bacillati</taxon>
        <taxon>Bacillota</taxon>
        <taxon>Bacilli</taxon>
        <taxon>Bacillales</taxon>
        <taxon>Caryophanaceae</taxon>
        <taxon>Bhargavaea</taxon>
    </lineage>
</organism>
<feature type="compositionally biased region" description="Pro residues" evidence="1">
    <location>
        <begin position="112"/>
        <end position="156"/>
    </location>
</feature>
<dbReference type="Gene3D" id="2.60.120.40">
    <property type="match status" value="1"/>
</dbReference>